<dbReference type="Pfam" id="PF14111">
    <property type="entry name" value="DUF4283"/>
    <property type="match status" value="1"/>
</dbReference>
<dbReference type="PANTHER" id="PTHR31286">
    <property type="entry name" value="GLYCINE-RICH CELL WALL STRUCTURAL PROTEIN 1.8-LIKE"/>
    <property type="match status" value="1"/>
</dbReference>
<dbReference type="EMBL" id="KZ668501">
    <property type="protein sequence ID" value="PPR87693.1"/>
    <property type="molecule type" value="Genomic_DNA"/>
</dbReference>
<dbReference type="PANTHER" id="PTHR31286:SF173">
    <property type="entry name" value="DUF4283 DOMAIN-CONTAINING PROTEIN"/>
    <property type="match status" value="1"/>
</dbReference>
<dbReference type="Proteomes" id="UP000239757">
    <property type="component" value="Unassembled WGS sequence"/>
</dbReference>
<evidence type="ECO:0000313" key="3">
    <source>
        <dbReference type="Proteomes" id="UP000239757"/>
    </source>
</evidence>
<organism evidence="2 3">
    <name type="scientific">Gossypium barbadense</name>
    <name type="common">Sea Island cotton</name>
    <name type="synonym">Hibiscus barbadensis</name>
    <dbReference type="NCBI Taxonomy" id="3634"/>
    <lineage>
        <taxon>Eukaryota</taxon>
        <taxon>Viridiplantae</taxon>
        <taxon>Streptophyta</taxon>
        <taxon>Embryophyta</taxon>
        <taxon>Tracheophyta</taxon>
        <taxon>Spermatophyta</taxon>
        <taxon>Magnoliopsida</taxon>
        <taxon>eudicotyledons</taxon>
        <taxon>Gunneridae</taxon>
        <taxon>Pentapetalae</taxon>
        <taxon>rosids</taxon>
        <taxon>malvids</taxon>
        <taxon>Malvales</taxon>
        <taxon>Malvaceae</taxon>
        <taxon>Malvoideae</taxon>
        <taxon>Gossypium</taxon>
    </lineage>
</organism>
<dbReference type="OrthoDB" id="1001177at2759"/>
<dbReference type="AlphaFoldDB" id="A0A2P5W9A9"/>
<dbReference type="InterPro" id="IPR040256">
    <property type="entry name" value="At4g02000-like"/>
</dbReference>
<dbReference type="InterPro" id="IPR025558">
    <property type="entry name" value="DUF4283"/>
</dbReference>
<gene>
    <name evidence="2" type="ORF">GOBAR_AA32997</name>
</gene>
<protein>
    <recommendedName>
        <fullName evidence="1">DUF4283 domain-containing protein</fullName>
    </recommendedName>
</protein>
<name>A0A2P5W9A9_GOSBA</name>
<sequence>MVVDFDQQPILSFNDKLLGGGVAFPDGNLEGNLDKNESDFELMDGDVNKSMVNGIPTIDFSDRIKDLLFKEMELTVIFKLLGRNIGYNALHNRILNLWKPVTTFHLMDITIGYFLVKFQDIDDYNKVLLQGPWIIFGQYLTVQPWTKSFNPAQPYPSVVMAWMRLSGLSGYLYKRQIIEAIGGFWLMASCKGLNMRPSTVCFSCGKYGQTKELCLSVGVNLFLGSPVAAAIASIGGDIGGGGERKKIDYGP</sequence>
<accession>A0A2P5W9A9</accession>
<evidence type="ECO:0000313" key="2">
    <source>
        <dbReference type="EMBL" id="PPR87693.1"/>
    </source>
</evidence>
<proteinExistence type="predicted"/>
<reference evidence="2 3" key="1">
    <citation type="submission" date="2015-01" db="EMBL/GenBank/DDBJ databases">
        <title>Genome of allotetraploid Gossypium barbadense reveals genomic plasticity and fiber elongation in cotton evolution.</title>
        <authorList>
            <person name="Chen X."/>
            <person name="Liu X."/>
            <person name="Zhao B."/>
            <person name="Zheng H."/>
            <person name="Hu Y."/>
            <person name="Lu G."/>
            <person name="Yang C."/>
            <person name="Chen J."/>
            <person name="Shan C."/>
            <person name="Zhang L."/>
            <person name="Zhou Y."/>
            <person name="Wang L."/>
            <person name="Guo W."/>
            <person name="Bai Y."/>
            <person name="Ruan J."/>
            <person name="Shangguan X."/>
            <person name="Mao Y."/>
            <person name="Jiang J."/>
            <person name="Zhu Y."/>
            <person name="Lei J."/>
            <person name="Kang H."/>
            <person name="Chen S."/>
            <person name="He X."/>
            <person name="Wang R."/>
            <person name="Wang Y."/>
            <person name="Chen J."/>
            <person name="Wang L."/>
            <person name="Yu S."/>
            <person name="Wang B."/>
            <person name="Wei J."/>
            <person name="Song S."/>
            <person name="Lu X."/>
            <person name="Gao Z."/>
            <person name="Gu W."/>
            <person name="Deng X."/>
            <person name="Ma D."/>
            <person name="Wang S."/>
            <person name="Liang W."/>
            <person name="Fang L."/>
            <person name="Cai C."/>
            <person name="Zhu X."/>
            <person name="Zhou B."/>
            <person name="Zhang Y."/>
            <person name="Chen Z."/>
            <person name="Xu S."/>
            <person name="Zhu R."/>
            <person name="Wang S."/>
            <person name="Zhang T."/>
            <person name="Zhao G."/>
        </authorList>
    </citation>
    <scope>NUCLEOTIDE SEQUENCE [LARGE SCALE GENOMIC DNA]</scope>
    <source>
        <strain evidence="3">cv. Xinhai21</strain>
        <tissue evidence="2">Leaf</tissue>
    </source>
</reference>
<evidence type="ECO:0000259" key="1">
    <source>
        <dbReference type="Pfam" id="PF14111"/>
    </source>
</evidence>
<feature type="domain" description="DUF4283" evidence="1">
    <location>
        <begin position="72"/>
        <end position="153"/>
    </location>
</feature>